<evidence type="ECO:0008006" key="3">
    <source>
        <dbReference type="Google" id="ProtNLM"/>
    </source>
</evidence>
<keyword evidence="2" id="KW-1185">Reference proteome</keyword>
<proteinExistence type="predicted"/>
<dbReference type="EMBL" id="JAEQBW010000004">
    <property type="protein sequence ID" value="MBK6265504.1"/>
    <property type="molecule type" value="Genomic_DNA"/>
</dbReference>
<gene>
    <name evidence="1" type="ORF">JKA74_10685</name>
</gene>
<evidence type="ECO:0000313" key="2">
    <source>
        <dbReference type="Proteomes" id="UP000611723"/>
    </source>
</evidence>
<dbReference type="InterPro" id="IPR016181">
    <property type="entry name" value="Acyl_CoA_acyltransferase"/>
</dbReference>
<reference evidence="1" key="1">
    <citation type="submission" date="2021-01" db="EMBL/GenBank/DDBJ databases">
        <title>Marivirga aurantiaca sp. nov., isolated from intertidal surface sediments.</title>
        <authorList>
            <person name="Zhang M."/>
        </authorList>
    </citation>
    <scope>NUCLEOTIDE SEQUENCE</scope>
    <source>
        <strain evidence="1">S37H4</strain>
    </source>
</reference>
<dbReference type="SUPFAM" id="SSF55729">
    <property type="entry name" value="Acyl-CoA N-acyltransferases (Nat)"/>
    <property type="match status" value="1"/>
</dbReference>
<name>A0A934WYT4_9BACT</name>
<comment type="caution">
    <text evidence="1">The sequence shown here is derived from an EMBL/GenBank/DDBJ whole genome shotgun (WGS) entry which is preliminary data.</text>
</comment>
<dbReference type="RefSeq" id="WP_201431187.1">
    <property type="nucleotide sequence ID" value="NZ_JAEQBW010000004.1"/>
</dbReference>
<accession>A0A934WYT4</accession>
<organism evidence="1 2">
    <name type="scientific">Marivirga aurantiaca</name>
    <dbReference type="NCBI Taxonomy" id="2802615"/>
    <lineage>
        <taxon>Bacteria</taxon>
        <taxon>Pseudomonadati</taxon>
        <taxon>Bacteroidota</taxon>
        <taxon>Cytophagia</taxon>
        <taxon>Cytophagales</taxon>
        <taxon>Marivirgaceae</taxon>
        <taxon>Marivirga</taxon>
    </lineage>
</organism>
<sequence>MIKIAPYQPEFEEGIKALCRIPVSGNISLALEREPNYYAGACLQCEKPEIFVVYEESLSKVWAVFNAGKRRVWYRNEVVEVRYLCDLRIHPEKQQSPALYLIVKKFSEITANDLLPAQTVVFADNHKMLAIIEKLSQRKKTSQLPFYHLIGGLTTYMLGFNSPKETKENLDIRRATNDDIETMQAFFDKESPRINYSPYYNFSELERPYYRGLKISDFFLAYEKEKLVGVCGTWDQSGIKQTRIVGYSRTYQIIKPLYNLLASIFGRPLLPEAGKILTYLNVHSILVEESRTEVFEQLILRIQKERYNNGFDYLLCSLSEEGPLTKALDKLGADRKIKGKYYCVNFGEPLPQEFKSGHFYVESARI</sequence>
<protein>
    <recommendedName>
        <fullName evidence="3">N-acetyltransferase domain-containing protein</fullName>
    </recommendedName>
</protein>
<dbReference type="Proteomes" id="UP000611723">
    <property type="component" value="Unassembled WGS sequence"/>
</dbReference>
<dbReference type="Gene3D" id="3.40.630.30">
    <property type="match status" value="1"/>
</dbReference>
<evidence type="ECO:0000313" key="1">
    <source>
        <dbReference type="EMBL" id="MBK6265504.1"/>
    </source>
</evidence>
<dbReference type="AlphaFoldDB" id="A0A934WYT4"/>